<dbReference type="InterPro" id="IPR001036">
    <property type="entry name" value="Acrflvin-R"/>
</dbReference>
<evidence type="ECO:0000313" key="2">
    <source>
        <dbReference type="EMBL" id="MYM67423.1"/>
    </source>
</evidence>
<feature type="transmembrane region" description="Helical" evidence="1">
    <location>
        <begin position="972"/>
        <end position="991"/>
    </location>
</feature>
<dbReference type="Gene3D" id="3.30.70.1440">
    <property type="entry name" value="Multidrug efflux transporter AcrB pore domain"/>
    <property type="match status" value="1"/>
</dbReference>
<dbReference type="Gene3D" id="3.30.70.1320">
    <property type="entry name" value="Multidrug efflux transporter AcrB pore domain like"/>
    <property type="match status" value="1"/>
</dbReference>
<protein>
    <submittedName>
        <fullName evidence="2">MMPL family transporter</fullName>
    </submittedName>
</protein>
<feature type="transmembrane region" description="Helical" evidence="1">
    <location>
        <begin position="477"/>
        <end position="503"/>
    </location>
</feature>
<dbReference type="PANTHER" id="PTHR32063:SF18">
    <property type="entry name" value="CATION EFFLUX SYSTEM PROTEIN"/>
    <property type="match status" value="1"/>
</dbReference>
<dbReference type="SUPFAM" id="SSF82693">
    <property type="entry name" value="Multidrug efflux transporter AcrB pore domain, PN1, PN2, PC1 and PC2 subdomains"/>
    <property type="match status" value="3"/>
</dbReference>
<evidence type="ECO:0000313" key="3">
    <source>
        <dbReference type="Proteomes" id="UP000450012"/>
    </source>
</evidence>
<feature type="transmembrane region" description="Helical" evidence="1">
    <location>
        <begin position="871"/>
        <end position="890"/>
    </location>
</feature>
<dbReference type="PANTHER" id="PTHR32063">
    <property type="match status" value="1"/>
</dbReference>
<keyword evidence="3" id="KW-1185">Reference proteome</keyword>
<feature type="transmembrane region" description="Helical" evidence="1">
    <location>
        <begin position="402"/>
        <end position="424"/>
    </location>
</feature>
<keyword evidence="1" id="KW-1133">Transmembrane helix</keyword>
<keyword evidence="1" id="KW-0812">Transmembrane</keyword>
<feature type="transmembrane region" description="Helical" evidence="1">
    <location>
        <begin position="445"/>
        <end position="465"/>
    </location>
</feature>
<feature type="transmembrane region" description="Helical" evidence="1">
    <location>
        <begin position="897"/>
        <end position="917"/>
    </location>
</feature>
<dbReference type="Gene3D" id="1.20.1640.10">
    <property type="entry name" value="Multidrug efflux transporter AcrB transmembrane domain"/>
    <property type="match status" value="2"/>
</dbReference>
<dbReference type="SUPFAM" id="SSF82714">
    <property type="entry name" value="Multidrug efflux transporter AcrB TolC docking domain, DN and DC subdomains"/>
    <property type="match status" value="2"/>
</dbReference>
<sequence>MKEGFNLSRWALEHIPLTRYLIAVLLIGGALSYSNLGQDEDPPFTFRAMVVRANWPGATSLQMAEQVTDKLEKKLQETPDIDEISSYSKPGETTIILKLRESAPPKEVAQSWYQVRKKIGDIRGTLPSGVQGPFFNDEFGDTYGSIFALSGDGFTYAEMKDYADFVRQQLLGVPLVSKVELFGVQDEKINIEFSHKKFAQLGIPFEAIVNQIATQNSVESTGVLVTPTDNLQVRVTGALKTVKDLEDLELRANGTTFRLGDFATIKREYQDPPGNKMRFNGKEVIGLGVSMEKGGNIIQLGKHMEKTVREMKAKLPVGIELERVSDQPEAVKASVGEFVHTLIEAVLIVLAVSFVALGLHSKPTLRLDVRPGLVVALSIPLVLSVTFLFMRMLDIDLHKISLGALIIALGLLVDDAIIAVEMMVRKMEEGMSRFDAATFAYKSTAIPMLTGTLITVAGFLPIGLAKSAAGEYTFSLFSVNALALVISWVVAVTFTPYLGYVLLKVKPHADGGSEHDLFDTPGFRKFRALVNWCVEYRWITIGATLAVFALGVYGFKFIEKQFFPDSSRPELMVEMWTPEGTTFAANEAQVKKFEAFIRKQEGVVSVTSYVGTGSPRFYLPLDQIFPQTNVSQIVVLPKDLKARAALRDKIVDVFKHDFPEVRGRVKLLPNGPPVPYPVQFRVTGTEVDKVRAIADQVKDIMRANPNTLGVNDNWNESIKVLRLDLDQDKMRALGVTSQTVMRAANTILSGTAIGQFREGIKLIDIQIRQPIEERNTISVLNDTNIPTASGKSVPISQLARAHFVWEPGVVWREGRDWAITVQSDVVDNIQGPTVSGQIEPQLKALREALPAGYAITVKGAASDSGAAEASIAANLPLAIFLIFTLLMLQLHSFSRSLLVFLTGPLGVAGAAMALLVLGRPLGFVANLGIIALFGMIIRNSVILVDQIEQDIKAGHDPWTAIVESAVRRCRPIILTAAAAALAMIPLSRSVFWGPMAVAIMGGLILATALTLLFLPALYAAWFRVKKPIK</sequence>
<name>A0A7X4GPU2_9BURK</name>
<dbReference type="RefSeq" id="WP_161013958.1">
    <property type="nucleotide sequence ID" value="NZ_WWCK01000003.1"/>
</dbReference>
<feature type="transmembrane region" description="Helical" evidence="1">
    <location>
        <begin position="534"/>
        <end position="555"/>
    </location>
</feature>
<comment type="caution">
    <text evidence="2">The sequence shown here is derived from an EMBL/GenBank/DDBJ whole genome shotgun (WGS) entry which is preliminary data.</text>
</comment>
<dbReference type="Gene3D" id="3.30.2090.10">
    <property type="entry name" value="Multidrug efflux transporter AcrB TolC docking domain, DN and DC subdomains"/>
    <property type="match status" value="2"/>
</dbReference>
<keyword evidence="1" id="KW-0472">Membrane</keyword>
<organism evidence="2 3">
    <name type="scientific">Duganella rivi</name>
    <dbReference type="NCBI Taxonomy" id="2666083"/>
    <lineage>
        <taxon>Bacteria</taxon>
        <taxon>Pseudomonadati</taxon>
        <taxon>Pseudomonadota</taxon>
        <taxon>Betaproteobacteria</taxon>
        <taxon>Burkholderiales</taxon>
        <taxon>Oxalobacteraceae</taxon>
        <taxon>Telluria group</taxon>
        <taxon>Duganella</taxon>
    </lineage>
</organism>
<dbReference type="SUPFAM" id="SSF82866">
    <property type="entry name" value="Multidrug efflux transporter AcrB transmembrane domain"/>
    <property type="match status" value="2"/>
</dbReference>
<feature type="transmembrane region" description="Helical" evidence="1">
    <location>
        <begin position="371"/>
        <end position="390"/>
    </location>
</feature>
<feature type="transmembrane region" description="Helical" evidence="1">
    <location>
        <begin position="997"/>
        <end position="1021"/>
    </location>
</feature>
<proteinExistence type="predicted"/>
<evidence type="ECO:0000256" key="1">
    <source>
        <dbReference type="SAM" id="Phobius"/>
    </source>
</evidence>
<dbReference type="AlphaFoldDB" id="A0A7X4GPU2"/>
<dbReference type="InterPro" id="IPR027463">
    <property type="entry name" value="AcrB_DN_DC_subdom"/>
</dbReference>
<dbReference type="Gene3D" id="3.30.70.1430">
    <property type="entry name" value="Multidrug efflux transporter AcrB pore domain"/>
    <property type="match status" value="2"/>
</dbReference>
<reference evidence="2 3" key="1">
    <citation type="submission" date="2019-12" db="EMBL/GenBank/DDBJ databases">
        <title>Novel species isolated from a subtropical stream in China.</title>
        <authorList>
            <person name="Lu H."/>
        </authorList>
    </citation>
    <scope>NUCLEOTIDE SEQUENCE [LARGE SCALE GENOMIC DNA]</scope>
    <source>
        <strain evidence="2 3">FT55W</strain>
    </source>
</reference>
<dbReference type="GO" id="GO:0042910">
    <property type="term" value="F:xenobiotic transmembrane transporter activity"/>
    <property type="evidence" value="ECO:0007669"/>
    <property type="project" value="TreeGrafter"/>
</dbReference>
<dbReference type="PRINTS" id="PR00702">
    <property type="entry name" value="ACRIFLAVINRP"/>
</dbReference>
<dbReference type="Proteomes" id="UP000450012">
    <property type="component" value="Unassembled WGS sequence"/>
</dbReference>
<dbReference type="Pfam" id="PF00873">
    <property type="entry name" value="ACR_tran"/>
    <property type="match status" value="1"/>
</dbReference>
<feature type="transmembrane region" description="Helical" evidence="1">
    <location>
        <begin position="923"/>
        <end position="944"/>
    </location>
</feature>
<gene>
    <name evidence="2" type="ORF">GTP45_11340</name>
</gene>
<dbReference type="EMBL" id="WWCK01000003">
    <property type="protein sequence ID" value="MYM67423.1"/>
    <property type="molecule type" value="Genomic_DNA"/>
</dbReference>
<feature type="transmembrane region" description="Helical" evidence="1">
    <location>
        <begin position="338"/>
        <end position="359"/>
    </location>
</feature>
<accession>A0A7X4GPU2</accession>
<dbReference type="GO" id="GO:0005886">
    <property type="term" value="C:plasma membrane"/>
    <property type="evidence" value="ECO:0007669"/>
    <property type="project" value="TreeGrafter"/>
</dbReference>